<dbReference type="Proteomes" id="UP000092573">
    <property type="component" value="Chromosome"/>
</dbReference>
<dbReference type="AlphaFoldDB" id="A0A1B1N751"/>
<organism evidence="1 2">
    <name type="scientific">Paenibacillus yonginensis</name>
    <dbReference type="NCBI Taxonomy" id="1462996"/>
    <lineage>
        <taxon>Bacteria</taxon>
        <taxon>Bacillati</taxon>
        <taxon>Bacillota</taxon>
        <taxon>Bacilli</taxon>
        <taxon>Bacillales</taxon>
        <taxon>Paenibacillaceae</taxon>
        <taxon>Paenibacillus</taxon>
    </lineage>
</organism>
<protein>
    <recommendedName>
        <fullName evidence="3">DUF2515 domain-containing protein</fullName>
    </recommendedName>
</protein>
<dbReference type="KEGG" id="pyg:AWM70_14435"/>
<evidence type="ECO:0008006" key="3">
    <source>
        <dbReference type="Google" id="ProtNLM"/>
    </source>
</evidence>
<keyword evidence="2" id="KW-1185">Reference proteome</keyword>
<gene>
    <name evidence="1" type="ORF">AWM70_14435</name>
</gene>
<dbReference type="Pfam" id="PF10720">
    <property type="entry name" value="DUF2515"/>
    <property type="match status" value="1"/>
</dbReference>
<proteinExistence type="predicted"/>
<dbReference type="EMBL" id="CP014167">
    <property type="protein sequence ID" value="ANS77256.1"/>
    <property type="molecule type" value="Genomic_DNA"/>
</dbReference>
<name>A0A1B1N751_9BACL</name>
<dbReference type="STRING" id="1462996.AWM70_14435"/>
<evidence type="ECO:0000313" key="2">
    <source>
        <dbReference type="Proteomes" id="UP000092573"/>
    </source>
</evidence>
<reference evidence="1 2" key="1">
    <citation type="submission" date="2016-01" db="EMBL/GenBank/DDBJ databases">
        <title>Complete Genome Sequence of Paenibacillus yonginensis DCY84, a novel Plant Growth-Promoting Bacteria with Elicitation of Induced Systemic Resistance.</title>
        <authorList>
            <person name="Kim Y.J."/>
            <person name="Yang D.C."/>
            <person name="Sukweenadhi J."/>
        </authorList>
    </citation>
    <scope>NUCLEOTIDE SEQUENCE [LARGE SCALE GENOMIC DNA]</scope>
    <source>
        <strain evidence="1 2">DCY84</strain>
    </source>
</reference>
<sequence>MKLLENLRKEGQYVRHSEEYGEEKPWEIWRGILLSLPKAIWHSASSKASDLAGSSRLLLAKRELDWNETAADFVRSALEEQLKRGGQHGRQEQKYLHQPYKDYVHLCSEEQEALADIDLALRRDNRNNVTRTAAYLKLYNDFPELHWSFLAHMVSRNAGWNMSDLKGGQADLLLSETDVYRTYRFLERSNALIFQDAYPQLLLYAHSKRLGKSLFHLLPRFHVSRFMQPFWEYFWLSRSSSLLAVGLIINEQNYIEKRVVKHPFFQQTVMHKMPFLLGGLSGVNQVVFPFKPAEDNERGEPRLGGRIMSHFAGLNARIQLGKHLYAVLFGLPQVQQGAEQFASSTPHTGSRADYWPGLFSPCAGEIKALPRQGSELLQNRFRPDGTLIYSPPLMDCFEDTPYEPISREDWFQDDTAIGDISIPDYPLLCEITAGHRMDILKRAYVHDAAAGARKWNGKGQETRETGTP</sequence>
<evidence type="ECO:0000313" key="1">
    <source>
        <dbReference type="EMBL" id="ANS77256.1"/>
    </source>
</evidence>
<accession>A0A1B1N751</accession>
<dbReference type="InterPro" id="IPR019658">
    <property type="entry name" value="DUF2515"/>
</dbReference>